<gene>
    <name evidence="2" type="ORF">H0266_14770</name>
</gene>
<sequence>MISVVLTGCQNDGDSSKQDTEPNKESEQVEPLLEKPTFTLKQGTDKINFETKYECWVENCSESSAFPSNITGGIDIKKETKGIEPAGVLPGKVIDIEVDGEKPDKLSYIELVGSSSKSGTFEDQRFEVYGEGTHYFLMTASWNENGEFQGSKTVGFVLKIEEKT</sequence>
<accession>A0A838CVS8</accession>
<dbReference type="EMBL" id="JACEFG010000003">
    <property type="protein sequence ID" value="MBA2176157.1"/>
    <property type="molecule type" value="Genomic_DNA"/>
</dbReference>
<evidence type="ECO:0000313" key="2">
    <source>
        <dbReference type="EMBL" id="MBA2176157.1"/>
    </source>
</evidence>
<comment type="caution">
    <text evidence="2">The sequence shown here is derived from an EMBL/GenBank/DDBJ whole genome shotgun (WGS) entry which is preliminary data.</text>
</comment>
<organism evidence="2 3">
    <name type="scientific">Halobacillus locisalis</name>
    <dbReference type="NCBI Taxonomy" id="220753"/>
    <lineage>
        <taxon>Bacteria</taxon>
        <taxon>Bacillati</taxon>
        <taxon>Bacillota</taxon>
        <taxon>Bacilli</taxon>
        <taxon>Bacillales</taxon>
        <taxon>Bacillaceae</taxon>
        <taxon>Halobacillus</taxon>
    </lineage>
</organism>
<protein>
    <submittedName>
        <fullName evidence="2">Uncharacterized protein</fullName>
    </submittedName>
</protein>
<keyword evidence="3" id="KW-1185">Reference proteome</keyword>
<reference evidence="2 3" key="1">
    <citation type="journal article" date="2004" name="Extremophiles">
        <title>Halobacillus locisalis sp. nov., a halophilic bacterium isolated from a marine solar saltern of the Yellow Sea in Korea.</title>
        <authorList>
            <person name="Yoon J.H."/>
            <person name="Kang K.H."/>
            <person name="Oh T.K."/>
            <person name="Park Y.H."/>
        </authorList>
    </citation>
    <scope>NUCLEOTIDE SEQUENCE [LARGE SCALE GENOMIC DNA]</scope>
    <source>
        <strain evidence="2 3">KCTC 3788</strain>
    </source>
</reference>
<name>A0A838CVS8_9BACI</name>
<evidence type="ECO:0000313" key="3">
    <source>
        <dbReference type="Proteomes" id="UP000571017"/>
    </source>
</evidence>
<dbReference type="AlphaFoldDB" id="A0A838CVS8"/>
<feature type="compositionally biased region" description="Basic and acidic residues" evidence="1">
    <location>
        <begin position="14"/>
        <end position="27"/>
    </location>
</feature>
<dbReference type="RefSeq" id="WP_181473191.1">
    <property type="nucleotide sequence ID" value="NZ_JACEFG010000003.1"/>
</dbReference>
<dbReference type="Proteomes" id="UP000571017">
    <property type="component" value="Unassembled WGS sequence"/>
</dbReference>
<feature type="region of interest" description="Disordered" evidence="1">
    <location>
        <begin position="1"/>
        <end position="31"/>
    </location>
</feature>
<proteinExistence type="predicted"/>
<evidence type="ECO:0000256" key="1">
    <source>
        <dbReference type="SAM" id="MobiDB-lite"/>
    </source>
</evidence>